<feature type="non-terminal residue" evidence="1">
    <location>
        <position position="113"/>
    </location>
</feature>
<reference evidence="1" key="1">
    <citation type="submission" date="2021-02" db="EMBL/GenBank/DDBJ databases">
        <authorList>
            <person name="Dougan E. K."/>
            <person name="Rhodes N."/>
            <person name="Thang M."/>
            <person name="Chan C."/>
        </authorList>
    </citation>
    <scope>NUCLEOTIDE SEQUENCE</scope>
</reference>
<keyword evidence="2" id="KW-1185">Reference proteome</keyword>
<evidence type="ECO:0000313" key="1">
    <source>
        <dbReference type="EMBL" id="CAE7162374.1"/>
    </source>
</evidence>
<sequence length="113" mass="12052">EACCVVWYPLLDGLDIAPFYQRIAQLTEVQGDALVVEFGFETSGLTSLQSSGILMTHPPQIDSQVAKSLEALAEKLDPGGVAGARVSVFRLSAWEGKKIAALSLLHVNIIAAQ</sequence>
<protein>
    <submittedName>
        <fullName evidence="1">Ddx52 protein</fullName>
    </submittedName>
</protein>
<comment type="caution">
    <text evidence="1">The sequence shown here is derived from an EMBL/GenBank/DDBJ whole genome shotgun (WGS) entry which is preliminary data.</text>
</comment>
<accession>A0A812INE3</accession>
<dbReference type="Proteomes" id="UP000601435">
    <property type="component" value="Unassembled WGS sequence"/>
</dbReference>
<dbReference type="Gene3D" id="3.40.50.150">
    <property type="entry name" value="Vaccinia Virus protein VP39"/>
    <property type="match status" value="1"/>
</dbReference>
<dbReference type="SUPFAM" id="SSF53335">
    <property type="entry name" value="S-adenosyl-L-methionine-dependent methyltransferases"/>
    <property type="match status" value="1"/>
</dbReference>
<dbReference type="OrthoDB" id="408848at2759"/>
<name>A0A812INE3_9DINO</name>
<organism evidence="1 2">
    <name type="scientific">Symbiodinium necroappetens</name>
    <dbReference type="NCBI Taxonomy" id="1628268"/>
    <lineage>
        <taxon>Eukaryota</taxon>
        <taxon>Sar</taxon>
        <taxon>Alveolata</taxon>
        <taxon>Dinophyceae</taxon>
        <taxon>Suessiales</taxon>
        <taxon>Symbiodiniaceae</taxon>
        <taxon>Symbiodinium</taxon>
    </lineage>
</organism>
<dbReference type="EMBL" id="CAJNJA010002048">
    <property type="protein sequence ID" value="CAE7162374.1"/>
    <property type="molecule type" value="Genomic_DNA"/>
</dbReference>
<dbReference type="AlphaFoldDB" id="A0A812INE3"/>
<evidence type="ECO:0000313" key="2">
    <source>
        <dbReference type="Proteomes" id="UP000601435"/>
    </source>
</evidence>
<proteinExistence type="predicted"/>
<gene>
    <name evidence="1" type="primary">ddx52</name>
    <name evidence="1" type="ORF">SNEC2469_LOCUS406</name>
</gene>
<dbReference type="InterPro" id="IPR029063">
    <property type="entry name" value="SAM-dependent_MTases_sf"/>
</dbReference>